<gene>
    <name evidence="2" type="ORF">N787_05465</name>
</gene>
<keyword evidence="3" id="KW-1185">Reference proteome</keyword>
<organism evidence="2 3">
    <name type="scientific">Arenimonas metalli CF5-1</name>
    <dbReference type="NCBI Taxonomy" id="1384056"/>
    <lineage>
        <taxon>Bacteria</taxon>
        <taxon>Pseudomonadati</taxon>
        <taxon>Pseudomonadota</taxon>
        <taxon>Gammaproteobacteria</taxon>
        <taxon>Lysobacterales</taxon>
        <taxon>Lysobacteraceae</taxon>
        <taxon>Arenimonas</taxon>
    </lineage>
</organism>
<name>A0A091ANE9_9GAMM</name>
<comment type="caution">
    <text evidence="2">The sequence shown here is derived from an EMBL/GenBank/DDBJ whole genome shotgun (WGS) entry which is preliminary data.</text>
</comment>
<feature type="chain" id="PRO_5001868649" description="Pili assembly chaperone N-terminal domain-containing protein" evidence="1">
    <location>
        <begin position="23"/>
        <end position="263"/>
    </location>
</feature>
<evidence type="ECO:0008006" key="4">
    <source>
        <dbReference type="Google" id="ProtNLM"/>
    </source>
</evidence>
<accession>A0A091ANE9</accession>
<dbReference type="EMBL" id="AVCK01000063">
    <property type="protein sequence ID" value="KFN41718.1"/>
    <property type="molecule type" value="Genomic_DNA"/>
</dbReference>
<dbReference type="Proteomes" id="UP000029393">
    <property type="component" value="Unassembled WGS sequence"/>
</dbReference>
<evidence type="ECO:0000313" key="2">
    <source>
        <dbReference type="EMBL" id="KFN41718.1"/>
    </source>
</evidence>
<keyword evidence="1" id="KW-0732">Signal</keyword>
<proteinExistence type="predicted"/>
<dbReference type="OrthoDB" id="8843687at2"/>
<evidence type="ECO:0000256" key="1">
    <source>
        <dbReference type="SAM" id="SignalP"/>
    </source>
</evidence>
<sequence>MDLRAWFLAGLACIAAAPWAGAAAQGFQAQISPPRFEDTAKPGTVYRNVVEISNASPTPMRLTVSTADWVLDATGTAQFSGPLAPGSCRPWTALEATQLEVPPNGRRRFRFEVRVPADATDGQCRFGLMFEGEPTSVEGIALPVAGRIGVIVYLDIGNARAELEIAGTATQVVAGQTLPVISVRNTGNAHARLNGLLDAIDAAGERWTLLPASLPILPGTTREITLTPVVAEGEPSTLAFPVRITGRLDWRDLRLDVDASAGQ</sequence>
<reference evidence="2 3" key="1">
    <citation type="submission" date="2013-09" db="EMBL/GenBank/DDBJ databases">
        <title>Genome sequencing of Arenimonas metalli.</title>
        <authorList>
            <person name="Chen F."/>
            <person name="Wang G."/>
        </authorList>
    </citation>
    <scope>NUCLEOTIDE SEQUENCE [LARGE SCALE GENOMIC DNA]</scope>
    <source>
        <strain evidence="2 3">CF5-1</strain>
    </source>
</reference>
<dbReference type="AlphaFoldDB" id="A0A091ANE9"/>
<dbReference type="RefSeq" id="WP_034215200.1">
    <property type="nucleotide sequence ID" value="NZ_AVCK01000063.1"/>
</dbReference>
<feature type="signal peptide" evidence="1">
    <location>
        <begin position="1"/>
        <end position="22"/>
    </location>
</feature>
<dbReference type="eggNOG" id="COG3121">
    <property type="taxonomic scope" value="Bacteria"/>
</dbReference>
<dbReference type="PATRIC" id="fig|1384056.3.peg.2607"/>
<evidence type="ECO:0000313" key="3">
    <source>
        <dbReference type="Proteomes" id="UP000029393"/>
    </source>
</evidence>
<dbReference type="STRING" id="1384056.N787_05465"/>
<protein>
    <recommendedName>
        <fullName evidence="4">Pili assembly chaperone N-terminal domain-containing protein</fullName>
    </recommendedName>
</protein>